<dbReference type="EMBL" id="BONI01000002">
    <property type="protein sequence ID" value="GIG03690.1"/>
    <property type="molecule type" value="Genomic_DNA"/>
</dbReference>
<dbReference type="InterPro" id="IPR000887">
    <property type="entry name" value="Aldlse_KDPG_KHG"/>
</dbReference>
<evidence type="ECO:0000256" key="1">
    <source>
        <dbReference type="ARBA" id="ARBA00004761"/>
    </source>
</evidence>
<dbReference type="PANTHER" id="PTHR30246">
    <property type="entry name" value="2-KETO-3-DEOXY-6-PHOSPHOGLUCONATE ALDOLASE"/>
    <property type="match status" value="1"/>
</dbReference>
<sequence length="206" mass="20260">MNLLDTLRTHRLLAIVRGPDPQAALDSVLALADSGVGLIEVSLTAAGALDTIARARAALGPGFALGAGTVLTETDARQAADAGATFLVTPAIAPSLAEAARLGLPVLAGALTPSEVVQATLADAAAVKLFPASIGGPGYLRALRDPFPQTAFVPVGGVDAALAGQYLQAGAVAVGVGSPLLGDAVRGGDLAALRERAQAFIAGVAA</sequence>
<dbReference type="SUPFAM" id="SSF51569">
    <property type="entry name" value="Aldolase"/>
    <property type="match status" value="1"/>
</dbReference>
<comment type="pathway">
    <text evidence="1">Carbohydrate acid metabolism.</text>
</comment>
<keyword evidence="4" id="KW-0456">Lyase</keyword>
<protein>
    <submittedName>
        <fullName evidence="6">Aldolase</fullName>
    </submittedName>
</protein>
<comment type="caution">
    <text evidence="6">The sequence shown here is derived from an EMBL/GenBank/DDBJ whole genome shotgun (WGS) entry which is preliminary data.</text>
</comment>
<evidence type="ECO:0000256" key="3">
    <source>
        <dbReference type="ARBA" id="ARBA00011233"/>
    </source>
</evidence>
<comment type="similarity">
    <text evidence="2">Belongs to the KHG/KDPG aldolase family.</text>
</comment>
<dbReference type="PANTHER" id="PTHR30246:SF1">
    <property type="entry name" value="2-DEHYDRO-3-DEOXY-6-PHOSPHOGALACTONATE ALDOLASE-RELATED"/>
    <property type="match status" value="1"/>
</dbReference>
<dbReference type="GO" id="GO:0016829">
    <property type="term" value="F:lyase activity"/>
    <property type="evidence" value="ECO:0007669"/>
    <property type="project" value="UniProtKB-KW"/>
</dbReference>
<evidence type="ECO:0000313" key="7">
    <source>
        <dbReference type="Proteomes" id="UP000630887"/>
    </source>
</evidence>
<comment type="subunit">
    <text evidence="3">Homotrimer.</text>
</comment>
<dbReference type="AlphaFoldDB" id="A0A8J3KZ04"/>
<proteinExistence type="inferred from homology"/>
<dbReference type="Pfam" id="PF01081">
    <property type="entry name" value="Aldolase"/>
    <property type="match status" value="1"/>
</dbReference>
<dbReference type="CDD" id="cd00452">
    <property type="entry name" value="KDPG_aldolase"/>
    <property type="match status" value="1"/>
</dbReference>
<reference evidence="6 7" key="1">
    <citation type="submission" date="2021-01" db="EMBL/GenBank/DDBJ databases">
        <title>Whole genome shotgun sequence of Catellatospora coxensis NBRC 107359.</title>
        <authorList>
            <person name="Komaki H."/>
            <person name="Tamura T."/>
        </authorList>
    </citation>
    <scope>NUCLEOTIDE SEQUENCE [LARGE SCALE GENOMIC DNA]</scope>
    <source>
        <strain evidence="6 7">NBRC 107359</strain>
    </source>
</reference>
<evidence type="ECO:0000256" key="5">
    <source>
        <dbReference type="ARBA" id="ARBA00023277"/>
    </source>
</evidence>
<dbReference type="Proteomes" id="UP000630887">
    <property type="component" value="Unassembled WGS sequence"/>
</dbReference>
<name>A0A8J3KZ04_9ACTN</name>
<organism evidence="6 7">
    <name type="scientific">Catellatospora coxensis</name>
    <dbReference type="NCBI Taxonomy" id="310354"/>
    <lineage>
        <taxon>Bacteria</taxon>
        <taxon>Bacillati</taxon>
        <taxon>Actinomycetota</taxon>
        <taxon>Actinomycetes</taxon>
        <taxon>Micromonosporales</taxon>
        <taxon>Micromonosporaceae</taxon>
        <taxon>Catellatospora</taxon>
    </lineage>
</organism>
<evidence type="ECO:0000313" key="6">
    <source>
        <dbReference type="EMBL" id="GIG03690.1"/>
    </source>
</evidence>
<evidence type="ECO:0000256" key="2">
    <source>
        <dbReference type="ARBA" id="ARBA00006906"/>
    </source>
</evidence>
<dbReference type="Gene3D" id="3.20.20.70">
    <property type="entry name" value="Aldolase class I"/>
    <property type="match status" value="1"/>
</dbReference>
<keyword evidence="5" id="KW-0119">Carbohydrate metabolism</keyword>
<gene>
    <name evidence="6" type="ORF">Cco03nite_03900</name>
</gene>
<dbReference type="RefSeq" id="WP_203688160.1">
    <property type="nucleotide sequence ID" value="NZ_BAAALC010000001.1"/>
</dbReference>
<evidence type="ECO:0000256" key="4">
    <source>
        <dbReference type="ARBA" id="ARBA00023239"/>
    </source>
</evidence>
<dbReference type="InterPro" id="IPR013785">
    <property type="entry name" value="Aldolase_TIM"/>
</dbReference>
<accession>A0A8J3KZ04</accession>
<keyword evidence="7" id="KW-1185">Reference proteome</keyword>